<evidence type="ECO:0000313" key="2">
    <source>
        <dbReference type="EMBL" id="SMX23570.1"/>
    </source>
</evidence>
<dbReference type="OrthoDB" id="7849914at2"/>
<evidence type="ECO:0000313" key="3">
    <source>
        <dbReference type="Proteomes" id="UP000201838"/>
    </source>
</evidence>
<dbReference type="GO" id="GO:0006355">
    <property type="term" value="P:regulation of DNA-templated transcription"/>
    <property type="evidence" value="ECO:0007669"/>
    <property type="project" value="InterPro"/>
</dbReference>
<accession>A0A238J0R6</accession>
<dbReference type="Gene3D" id="3.30.450.20">
    <property type="entry name" value="PAS domain"/>
    <property type="match status" value="1"/>
</dbReference>
<dbReference type="EMBL" id="FXXQ01000004">
    <property type="protein sequence ID" value="SMX23570.1"/>
    <property type="molecule type" value="Genomic_DNA"/>
</dbReference>
<dbReference type="AlphaFoldDB" id="A0A238J0R6"/>
<sequence>MAQENRNQNVIDLIADSFEPATPNLLRQMFNAAGARAPEVIWSPTDIEIRNPLLREFAAVCRVLAREDGSLPDTDINLDHFGELKEWIMMIEPVEGETDFVYTYYGSGIAQHYGRDMTGQRSSQFTGHIGTFITSLYGAMLERGEIAYTEHEPPQNVFVRAWQRYIVPRVDDTGKTTGFLALNVPENELRAGLELMIDPVMVVSQNEKIVYANRAAQTMFNLPSIRKDEAFNQATGMSLDVNRTPLEMLAQHRIEDSVQLTIRDTIVERLVMTVSAAQYKDTAYYVVVLRLIGT</sequence>
<organism evidence="2 3">
    <name type="scientific">Boseongicola aestuarii</name>
    <dbReference type="NCBI Taxonomy" id="1470561"/>
    <lineage>
        <taxon>Bacteria</taxon>
        <taxon>Pseudomonadati</taxon>
        <taxon>Pseudomonadota</taxon>
        <taxon>Alphaproteobacteria</taxon>
        <taxon>Rhodobacterales</taxon>
        <taxon>Paracoccaceae</taxon>
        <taxon>Boseongicola</taxon>
    </lineage>
</organism>
<dbReference type="InterPro" id="IPR013767">
    <property type="entry name" value="PAS_fold"/>
</dbReference>
<evidence type="ECO:0000259" key="1">
    <source>
        <dbReference type="Pfam" id="PF00989"/>
    </source>
</evidence>
<dbReference type="Proteomes" id="UP000201838">
    <property type="component" value="Unassembled WGS sequence"/>
</dbReference>
<feature type="domain" description="PAS fold" evidence="1">
    <location>
        <begin position="188"/>
        <end position="224"/>
    </location>
</feature>
<gene>
    <name evidence="2" type="ORF">BOA8489_01680</name>
</gene>
<dbReference type="RefSeq" id="WP_093973536.1">
    <property type="nucleotide sequence ID" value="NZ_FXXQ01000004.1"/>
</dbReference>
<protein>
    <submittedName>
        <fullName evidence="2">PAS fold protein</fullName>
    </submittedName>
</protein>
<proteinExistence type="predicted"/>
<dbReference type="Pfam" id="PF00989">
    <property type="entry name" value="PAS"/>
    <property type="match status" value="1"/>
</dbReference>
<reference evidence="2 3" key="1">
    <citation type="submission" date="2017-05" db="EMBL/GenBank/DDBJ databases">
        <authorList>
            <person name="Song R."/>
            <person name="Chenine A.L."/>
            <person name="Ruprecht R.M."/>
        </authorList>
    </citation>
    <scope>NUCLEOTIDE SEQUENCE [LARGE SCALE GENOMIC DNA]</scope>
    <source>
        <strain evidence="2 3">CECT 8489</strain>
    </source>
</reference>
<name>A0A238J0R6_9RHOB</name>
<keyword evidence="3" id="KW-1185">Reference proteome</keyword>